<sequence>LLSIIFVAATAQYSYAVDIAQVGPSNVFSCLKSNSYSTVFLRVYKPDGSGAVDTAGINNISPAFYAGLGTEVYMTANPTSSKSANSQVDELVKAFKNGGVQVRSLWLQVTSPLNWNKDQTKNLKFIQAVIARFRTNGITTGIYTNNYDWQQITNNAAGLGADVRLWYWSVFGQGPNGESSPNFTDFRPFGQWSSAAVKQFAQNES</sequence>
<dbReference type="GO" id="GO:0007165">
    <property type="term" value="P:signal transduction"/>
    <property type="evidence" value="ECO:0007669"/>
    <property type="project" value="TreeGrafter"/>
</dbReference>
<evidence type="ECO:0000256" key="3">
    <source>
        <dbReference type="SAM" id="SignalP"/>
    </source>
</evidence>
<evidence type="ECO:0000313" key="4">
    <source>
        <dbReference type="EMBL" id="GMR38792.1"/>
    </source>
</evidence>
<keyword evidence="5" id="KW-1185">Reference proteome</keyword>
<accession>A0AAN5CCW9</accession>
<dbReference type="GO" id="GO:0003796">
    <property type="term" value="F:lysozyme activity"/>
    <property type="evidence" value="ECO:0007669"/>
    <property type="project" value="InterPro"/>
</dbReference>
<dbReference type="GO" id="GO:0016998">
    <property type="term" value="P:cell wall macromolecule catabolic process"/>
    <property type="evidence" value="ECO:0007669"/>
    <property type="project" value="InterPro"/>
</dbReference>
<reference evidence="5" key="1">
    <citation type="submission" date="2022-10" db="EMBL/GenBank/DDBJ databases">
        <title>Genome assembly of Pristionchus species.</title>
        <authorList>
            <person name="Yoshida K."/>
            <person name="Sommer R.J."/>
        </authorList>
    </citation>
    <scope>NUCLEOTIDE SEQUENCE [LARGE SCALE GENOMIC DNA]</scope>
    <source>
        <strain evidence="5">RS5460</strain>
    </source>
</reference>
<dbReference type="GO" id="GO:0009253">
    <property type="term" value="P:peptidoglycan catabolic process"/>
    <property type="evidence" value="ECO:0007669"/>
    <property type="project" value="InterPro"/>
</dbReference>
<dbReference type="AlphaFoldDB" id="A0AAN5CCW9"/>
<comment type="caution">
    <text evidence="4">The sequence shown here is derived from an EMBL/GenBank/DDBJ whole genome shotgun (WGS) entry which is preliminary data.</text>
</comment>
<evidence type="ECO:0000256" key="1">
    <source>
        <dbReference type="ARBA" id="ARBA00010646"/>
    </source>
</evidence>
<evidence type="ECO:0000313" key="5">
    <source>
        <dbReference type="Proteomes" id="UP001328107"/>
    </source>
</evidence>
<feature type="chain" id="PRO_5042952449" description="Lysozyme" evidence="3">
    <location>
        <begin position="17"/>
        <end position="205"/>
    </location>
</feature>
<feature type="signal peptide" evidence="3">
    <location>
        <begin position="1"/>
        <end position="16"/>
    </location>
</feature>
<evidence type="ECO:0008006" key="6">
    <source>
        <dbReference type="Google" id="ProtNLM"/>
    </source>
</evidence>
<dbReference type="GO" id="GO:0045087">
    <property type="term" value="P:innate immune response"/>
    <property type="evidence" value="ECO:0007669"/>
    <property type="project" value="TreeGrafter"/>
</dbReference>
<dbReference type="PANTHER" id="PTHR23208:SF36">
    <property type="entry name" value="LYSOZYME-RELATED"/>
    <property type="match status" value="1"/>
</dbReference>
<dbReference type="SUPFAM" id="SSF51445">
    <property type="entry name" value="(Trans)glycosidases"/>
    <property type="match status" value="1"/>
</dbReference>
<protein>
    <recommendedName>
        <fullName evidence="6">Lysozyme</fullName>
    </recommendedName>
</protein>
<dbReference type="InterPro" id="IPR002053">
    <property type="entry name" value="Glyco_hydro_25"/>
</dbReference>
<dbReference type="Proteomes" id="UP001328107">
    <property type="component" value="Unassembled WGS sequence"/>
</dbReference>
<proteinExistence type="inferred from homology"/>
<dbReference type="PROSITE" id="PS51904">
    <property type="entry name" value="GLYCOSYL_HYDROL_F25_2"/>
    <property type="match status" value="1"/>
</dbReference>
<feature type="non-terminal residue" evidence="4">
    <location>
        <position position="1"/>
    </location>
</feature>
<dbReference type="InterPro" id="IPR051595">
    <property type="entry name" value="GH25_Enzymes"/>
</dbReference>
<organism evidence="4 5">
    <name type="scientific">Pristionchus mayeri</name>
    <dbReference type="NCBI Taxonomy" id="1317129"/>
    <lineage>
        <taxon>Eukaryota</taxon>
        <taxon>Metazoa</taxon>
        <taxon>Ecdysozoa</taxon>
        <taxon>Nematoda</taxon>
        <taxon>Chromadorea</taxon>
        <taxon>Rhabditida</taxon>
        <taxon>Rhabditina</taxon>
        <taxon>Diplogasteromorpha</taxon>
        <taxon>Diplogasteroidea</taxon>
        <taxon>Neodiplogasteridae</taxon>
        <taxon>Pristionchus</taxon>
    </lineage>
</organism>
<dbReference type="EMBL" id="BTRK01000002">
    <property type="protein sequence ID" value="GMR38792.1"/>
    <property type="molecule type" value="Genomic_DNA"/>
</dbReference>
<dbReference type="Gene3D" id="3.20.20.80">
    <property type="entry name" value="Glycosidases"/>
    <property type="match status" value="1"/>
</dbReference>
<name>A0AAN5CCW9_9BILA</name>
<feature type="non-terminal residue" evidence="4">
    <location>
        <position position="205"/>
    </location>
</feature>
<keyword evidence="2 3" id="KW-0732">Signal</keyword>
<evidence type="ECO:0000256" key="2">
    <source>
        <dbReference type="ARBA" id="ARBA00022729"/>
    </source>
</evidence>
<dbReference type="PANTHER" id="PTHR23208">
    <property type="entry name" value="LYSOZYME PROTEIN"/>
    <property type="match status" value="1"/>
</dbReference>
<comment type="similarity">
    <text evidence="1">Belongs to the glycosyl hydrolase 25 family.</text>
</comment>
<gene>
    <name evidence="4" type="ORF">PMAYCL1PPCAC_08987</name>
</gene>
<dbReference type="InterPro" id="IPR017853">
    <property type="entry name" value="GH"/>
</dbReference>